<dbReference type="Gene3D" id="2.40.128.130">
    <property type="entry name" value="Autotransporter beta-domain"/>
    <property type="match status" value="1"/>
</dbReference>
<dbReference type="KEGG" id="mlut:JET14_17495"/>
<evidence type="ECO:0000256" key="1">
    <source>
        <dbReference type="ARBA" id="ARBA00022729"/>
    </source>
</evidence>
<keyword evidence="2" id="KW-1133">Transmembrane helix</keyword>
<sequence>MSHAIESTETKTARPTPKKNARAFARFLSGTAFTTLLLASGAALYCGMPQQASALDLYWNAPGTSGAVIGDGSPIVALDGTWSVGGNLNWTNAGNTQPGVTWSNAPGTNAHFIGPAGAHPVIDIVGNINFDTIYLGAPNGAGGNTNYYLIRGTGAFYMAPAAGSNHSTIVGLVPNTQSFAVPIHDSQDGSVTDLYIESSDGTLGGGLITFVTDMQYTGATHIKSGALSIGGLDASGLPGPYYDASVNGDIIMSNNAGLALYSATKDQTVSNRIYTETASDTNARIDIRNGGSTHKLILTSSNPDYVGKVNISGILSGTGGFGGAVDLIYSGSLYNRQGSTLTLGTSVTFTRDTTGITADLEEATAGQPLFVTSGALDVSLASLTATVQGNAPVYNIFQYGGALNPAPGTIFKTTTFSGITPGTNYRLDVVEPGHGAFQTPGMIRLLVYDNNDEIAQYWNGGAPAPYDGGLVGGTGTWVEGLGNWTDQSGTKAAAWARSVGIFDGTGGTVTASGTLAFDRLEFAVDKYSIEGGAGNALSLSPYSAGSGQISVTNGGQTATIAVDIGNGNNYSASGPGAVVSTLEKTGAGTLVFTGTKSYTGLTTVSEGTLRLGNGGQAGGLTGGATVASSAHFGGAGSVGGNVAINTGATLFGDQNGVLAIAGDLAFQTGTTLQVGLNGPSTTPIFTSNTLTLGGVGATTIKVDSVGAPGGLYALINSATAPSAPNPANQFVLGSNIPTGSYVTYTPVGHVYLNLAGSGPSGPDFVYWDGLTTSGTNPISGGNGNWNTFDANNTNWGDADPPTAHSDWKQGDIAIFTGNAGVVTIQTQNGANPVEAGGLQFAKPDYVISGDTLTLVSASADNLAEIAVGPNAATTATINSVLDGTAGINKTGAGELVLAGDNLYSGGTRLTGGVLTVSKDANLGASSAGIAFAGGTLKATTGFSTGRSMTVDKHGGTIDVANGGDTLTATGVISDEPGNGGGVLEKTGAGTLALAGDNTYSGGTAIREGTVSIGKDQNLGAATGGVLLDGGRLSTASSFSTARTFQLTGNGGTIDIAAGADTLTATGRFVDATGQTGSLTKTGSGTLVMTDDNTYTGKTTVEDGTLQLGNGGATGSLVGDIAINTNAIVDVMRSANWVFNGELSGAGQFNQAGTGTTTLTADSSAFSGTTAVTNGGLSVSGKLGGETTVSGTGLLSGNGLLDRVAAIKGGRITAGTTDSIDTLSMNTLSFAPGSGLYANVVSKNTADGLETKADLLDASGSVTVSGGQVTVDAEGNSVVDGTTVTIITSSDSVTRTDGDGDGTAGFNADVASTSAFVGADIGYTANTVFLTLKDLTNNGTTLCIPGLTANQCNTAGGINSLGPNDPLVKIIKGLPKDQLGPSLDQLSGEGYSSIDSAMVDDSRYVRDATNTRLRQTYRDPQKPAPSMASNYAAVDGTGQTLAEDAPGTGAWMTAYGSWNDYKATGDTAEMKNNVGGVFIGADIPVFDTLRFGAVAGYGSSSYDISSRGTSATSNDWTFGLYGGGAVDNWGINFGTAYTWHEISADRRVTIPGLSEQESADYGAGTYQVYGDVDYMFELASNFDAGPFADAAYVYQQTDGFTETGGMAALTRNGSNTSTGFTTLGVRTSYELESESFTGQVVASAGWRSGYGDLAGVGALAFAGGTSFDITGAPIAKNQAVLNVGLQTTLNESLDVEVNYIGLFASDYQSQNVVGRLNLRF</sequence>
<feature type="domain" description="Autotransporter" evidence="3">
    <location>
        <begin position="1442"/>
        <end position="1719"/>
    </location>
</feature>
<dbReference type="InterPro" id="IPR006315">
    <property type="entry name" value="OM_autotransptr_brl_dom"/>
</dbReference>
<dbReference type="RefSeq" id="WP_200335172.1">
    <property type="nucleotide sequence ID" value="NZ_CP066786.1"/>
</dbReference>
<dbReference type="InterPro" id="IPR013425">
    <property type="entry name" value="Autotrns_rpt"/>
</dbReference>
<dbReference type="SUPFAM" id="SSF51126">
    <property type="entry name" value="Pectin lyase-like"/>
    <property type="match status" value="2"/>
</dbReference>
<accession>A0A7T7HJ36</accession>
<dbReference type="Proteomes" id="UP000596083">
    <property type="component" value="Chromosome"/>
</dbReference>
<dbReference type="InterPro" id="IPR005546">
    <property type="entry name" value="Autotransporte_beta"/>
</dbReference>
<dbReference type="Pfam" id="PF03797">
    <property type="entry name" value="Autotransporter"/>
    <property type="match status" value="1"/>
</dbReference>
<dbReference type="InterPro" id="IPR011050">
    <property type="entry name" value="Pectin_lyase_fold/virulence"/>
</dbReference>
<evidence type="ECO:0000256" key="2">
    <source>
        <dbReference type="SAM" id="Phobius"/>
    </source>
</evidence>
<gene>
    <name evidence="4" type="ORF">JET14_17495</name>
</gene>
<dbReference type="Pfam" id="PF12951">
    <property type="entry name" value="PATR"/>
    <property type="match status" value="5"/>
</dbReference>
<dbReference type="EMBL" id="CP066786">
    <property type="protein sequence ID" value="QQM30059.1"/>
    <property type="molecule type" value="Genomic_DNA"/>
</dbReference>
<keyword evidence="1" id="KW-0732">Signal</keyword>
<dbReference type="InterPro" id="IPR036709">
    <property type="entry name" value="Autotransporte_beta_dom_sf"/>
</dbReference>
<keyword evidence="2" id="KW-0812">Transmembrane</keyword>
<dbReference type="GO" id="GO:0019867">
    <property type="term" value="C:outer membrane"/>
    <property type="evidence" value="ECO:0007669"/>
    <property type="project" value="InterPro"/>
</dbReference>
<dbReference type="NCBIfam" id="TIGR01414">
    <property type="entry name" value="autotrans_barl"/>
    <property type="match status" value="1"/>
</dbReference>
<dbReference type="SUPFAM" id="SSF103515">
    <property type="entry name" value="Autotransporter"/>
    <property type="match status" value="1"/>
</dbReference>
<feature type="transmembrane region" description="Helical" evidence="2">
    <location>
        <begin position="24"/>
        <end position="45"/>
    </location>
</feature>
<dbReference type="Gene3D" id="2.160.20.20">
    <property type="match status" value="1"/>
</dbReference>
<dbReference type="PROSITE" id="PS51208">
    <property type="entry name" value="AUTOTRANSPORTER"/>
    <property type="match status" value="1"/>
</dbReference>
<reference evidence="4 5" key="1">
    <citation type="submission" date="2020-12" db="EMBL/GenBank/DDBJ databases">
        <authorList>
            <person name="Zheng R.K."/>
            <person name="Sun C.M."/>
        </authorList>
    </citation>
    <scope>NUCLEOTIDE SEQUENCE [LARGE SCALE GENOMIC DNA]</scope>
    <source>
        <strain evidence="4 5">ZRK001</strain>
    </source>
</reference>
<evidence type="ECO:0000313" key="4">
    <source>
        <dbReference type="EMBL" id="QQM30059.1"/>
    </source>
</evidence>
<evidence type="ECO:0000313" key="5">
    <source>
        <dbReference type="Proteomes" id="UP000596083"/>
    </source>
</evidence>
<keyword evidence="2" id="KW-0472">Membrane</keyword>
<name>A0A7T7HJ36_9HYPH</name>
<dbReference type="NCBIfam" id="TIGR02601">
    <property type="entry name" value="autotrns_rpt"/>
    <property type="match status" value="4"/>
</dbReference>
<dbReference type="SMART" id="SM00869">
    <property type="entry name" value="Autotransporter"/>
    <property type="match status" value="1"/>
</dbReference>
<protein>
    <submittedName>
        <fullName evidence="4">Autotransporter domain-containing protein</fullName>
    </submittedName>
</protein>
<evidence type="ECO:0000259" key="3">
    <source>
        <dbReference type="PROSITE" id="PS51208"/>
    </source>
</evidence>
<proteinExistence type="predicted"/>
<organism evidence="4 5">
    <name type="scientific">Martelella lutilitoris</name>
    <dbReference type="NCBI Taxonomy" id="2583532"/>
    <lineage>
        <taxon>Bacteria</taxon>
        <taxon>Pseudomonadati</taxon>
        <taxon>Pseudomonadota</taxon>
        <taxon>Alphaproteobacteria</taxon>
        <taxon>Hyphomicrobiales</taxon>
        <taxon>Aurantimonadaceae</taxon>
        <taxon>Martelella</taxon>
    </lineage>
</organism>
<dbReference type="InterPro" id="IPR012332">
    <property type="entry name" value="Autotransporter_pectin_lyase_C"/>
</dbReference>